<dbReference type="HOGENOM" id="CLU_2062644_0_0_1"/>
<dbReference type="VEuPathDB" id="FungiDB:PGTG_03354"/>
<dbReference type="KEGG" id="pgr:PGTG_03354"/>
<sequence>MSQRDVEAEYPEGKVNLTLLRALSKAFRIRNGARYLQGLCVRGVESLSFGLPRKKRLYLRIPRTEVTLKSIRTYRHVALYKLTAESEGETSSRNTPLKTCLEGSVRFRAWWAGSVWNTY</sequence>
<dbReference type="GeneID" id="10538108"/>
<name>E3JZC3_PUCGT</name>
<dbReference type="RefSeq" id="XP_003321817.2">
    <property type="nucleotide sequence ID" value="XM_003321769.2"/>
</dbReference>
<keyword evidence="2" id="KW-1185">Reference proteome</keyword>
<proteinExistence type="predicted"/>
<reference key="1">
    <citation type="submission" date="2007-01" db="EMBL/GenBank/DDBJ databases">
        <title>The Genome Sequence of Puccinia graminis f. sp. tritici Strain CRL 75-36-700-3.</title>
        <authorList>
            <consortium name="The Broad Institute Genome Sequencing Platform"/>
            <person name="Birren B."/>
            <person name="Lander E."/>
            <person name="Galagan J."/>
            <person name="Nusbaum C."/>
            <person name="Devon K."/>
            <person name="Cuomo C."/>
            <person name="Jaffe D."/>
            <person name="Butler J."/>
            <person name="Alvarez P."/>
            <person name="Gnerre S."/>
            <person name="Grabherr M."/>
            <person name="Mauceli E."/>
            <person name="Brockman W."/>
            <person name="Young S."/>
            <person name="LaButti K."/>
            <person name="Sykes S."/>
            <person name="DeCaprio D."/>
            <person name="Crawford M."/>
            <person name="Koehrsen M."/>
            <person name="Engels R."/>
            <person name="Montgomery P."/>
            <person name="Pearson M."/>
            <person name="Howarth C."/>
            <person name="Larson L."/>
            <person name="White J."/>
            <person name="Zeng Q."/>
            <person name="Kodira C."/>
            <person name="Yandava C."/>
            <person name="Alvarado L."/>
            <person name="O'Leary S."/>
            <person name="Szabo L."/>
            <person name="Dean R."/>
            <person name="Schein J."/>
        </authorList>
    </citation>
    <scope>NUCLEOTIDE SEQUENCE</scope>
    <source>
        <strain>CRL 75-36-700-3</strain>
    </source>
</reference>
<dbReference type="InParanoid" id="E3JZC3"/>
<dbReference type="Proteomes" id="UP000008783">
    <property type="component" value="Unassembled WGS sequence"/>
</dbReference>
<reference evidence="2" key="2">
    <citation type="journal article" date="2011" name="Proc. Natl. Acad. Sci. U.S.A.">
        <title>Obligate biotrophy features unraveled by the genomic analysis of rust fungi.</title>
        <authorList>
            <person name="Duplessis S."/>
            <person name="Cuomo C.A."/>
            <person name="Lin Y.-C."/>
            <person name="Aerts A."/>
            <person name="Tisserant E."/>
            <person name="Veneault-Fourrey C."/>
            <person name="Joly D.L."/>
            <person name="Hacquard S."/>
            <person name="Amselem J."/>
            <person name="Cantarel B.L."/>
            <person name="Chiu R."/>
            <person name="Coutinho P.M."/>
            <person name="Feau N."/>
            <person name="Field M."/>
            <person name="Frey P."/>
            <person name="Gelhaye E."/>
            <person name="Goldberg J."/>
            <person name="Grabherr M.G."/>
            <person name="Kodira C.D."/>
            <person name="Kohler A."/>
            <person name="Kuees U."/>
            <person name="Lindquist E.A."/>
            <person name="Lucas S.M."/>
            <person name="Mago R."/>
            <person name="Mauceli E."/>
            <person name="Morin E."/>
            <person name="Murat C."/>
            <person name="Pangilinan J.L."/>
            <person name="Park R."/>
            <person name="Pearson M."/>
            <person name="Quesneville H."/>
            <person name="Rouhier N."/>
            <person name="Sakthikumar S."/>
            <person name="Salamov A.A."/>
            <person name="Schmutz J."/>
            <person name="Selles B."/>
            <person name="Shapiro H."/>
            <person name="Tanguay P."/>
            <person name="Tuskan G.A."/>
            <person name="Henrissat B."/>
            <person name="Van de Peer Y."/>
            <person name="Rouze P."/>
            <person name="Ellis J.G."/>
            <person name="Dodds P.N."/>
            <person name="Schein J.E."/>
            <person name="Zhong S."/>
            <person name="Hamelin R.C."/>
            <person name="Grigoriev I.V."/>
            <person name="Szabo L.J."/>
            <person name="Martin F."/>
        </authorList>
    </citation>
    <scope>NUCLEOTIDE SEQUENCE [LARGE SCALE GENOMIC DNA]</scope>
    <source>
        <strain evidence="2">CRL 75-36-700-3 / race SCCL</strain>
    </source>
</reference>
<dbReference type="EMBL" id="DS178267">
    <property type="protein sequence ID" value="EFP77398.2"/>
    <property type="molecule type" value="Genomic_DNA"/>
</dbReference>
<organism evidence="1 2">
    <name type="scientific">Puccinia graminis f. sp. tritici (strain CRL 75-36-700-3 / race SCCL)</name>
    <name type="common">Black stem rust fungus</name>
    <dbReference type="NCBI Taxonomy" id="418459"/>
    <lineage>
        <taxon>Eukaryota</taxon>
        <taxon>Fungi</taxon>
        <taxon>Dikarya</taxon>
        <taxon>Basidiomycota</taxon>
        <taxon>Pucciniomycotina</taxon>
        <taxon>Pucciniomycetes</taxon>
        <taxon>Pucciniales</taxon>
        <taxon>Pucciniaceae</taxon>
        <taxon>Puccinia</taxon>
    </lineage>
</organism>
<evidence type="ECO:0000313" key="2">
    <source>
        <dbReference type="Proteomes" id="UP000008783"/>
    </source>
</evidence>
<protein>
    <submittedName>
        <fullName evidence="1">Uncharacterized protein</fullName>
    </submittedName>
</protein>
<accession>E3JZC3</accession>
<evidence type="ECO:0000313" key="1">
    <source>
        <dbReference type="EMBL" id="EFP77398.2"/>
    </source>
</evidence>
<dbReference type="AlphaFoldDB" id="E3JZC3"/>
<gene>
    <name evidence="1" type="ORF">PGTG_03354</name>
</gene>